<dbReference type="GO" id="GO:0005886">
    <property type="term" value="C:plasma membrane"/>
    <property type="evidence" value="ECO:0007669"/>
    <property type="project" value="UniProtKB-SubCell"/>
</dbReference>
<keyword evidence="2 9" id="KW-0813">Transport</keyword>
<organism evidence="11 12">
    <name type="scientific">Paracoccus pantotrophus</name>
    <name type="common">Thiosphaera pantotropha</name>
    <dbReference type="NCBI Taxonomy" id="82367"/>
    <lineage>
        <taxon>Bacteria</taxon>
        <taxon>Pseudomonadati</taxon>
        <taxon>Pseudomonadota</taxon>
        <taxon>Alphaproteobacteria</taxon>
        <taxon>Rhodobacterales</taxon>
        <taxon>Paracoccaceae</taxon>
        <taxon>Paracoccus</taxon>
    </lineage>
</organism>
<evidence type="ECO:0000313" key="12">
    <source>
        <dbReference type="Proteomes" id="UP000509322"/>
    </source>
</evidence>
<evidence type="ECO:0000313" key="11">
    <source>
        <dbReference type="EMBL" id="QLH13042.1"/>
    </source>
</evidence>
<dbReference type="PANTHER" id="PTHR35011:SF10">
    <property type="entry name" value="TRAP TRANSPORTER SMALL PERMEASE PROTEIN"/>
    <property type="match status" value="1"/>
</dbReference>
<dbReference type="EMBL" id="CP058689">
    <property type="protein sequence ID" value="QLH13042.1"/>
    <property type="molecule type" value="Genomic_DNA"/>
</dbReference>
<dbReference type="Proteomes" id="UP000509322">
    <property type="component" value="Chromosome 1"/>
</dbReference>
<dbReference type="InterPro" id="IPR055348">
    <property type="entry name" value="DctQ"/>
</dbReference>
<feature type="transmembrane region" description="Helical" evidence="9">
    <location>
        <begin position="106"/>
        <end position="127"/>
    </location>
</feature>
<comment type="function">
    <text evidence="9">Part of the tripartite ATP-independent periplasmic (TRAP) transport system.</text>
</comment>
<feature type="transmembrane region" description="Helical" evidence="9">
    <location>
        <begin position="28"/>
        <end position="49"/>
    </location>
</feature>
<accession>A0A7H9BPA6</accession>
<name>A0A7H9BPA6_PARPN</name>
<dbReference type="RefSeq" id="WP_179921401.1">
    <property type="nucleotide sequence ID" value="NZ_CP058689.1"/>
</dbReference>
<evidence type="ECO:0000256" key="3">
    <source>
        <dbReference type="ARBA" id="ARBA00022475"/>
    </source>
</evidence>
<evidence type="ECO:0000256" key="5">
    <source>
        <dbReference type="ARBA" id="ARBA00022692"/>
    </source>
</evidence>
<dbReference type="InterPro" id="IPR007387">
    <property type="entry name" value="TRAP_DctQ"/>
</dbReference>
<evidence type="ECO:0000256" key="8">
    <source>
        <dbReference type="ARBA" id="ARBA00038436"/>
    </source>
</evidence>
<feature type="domain" description="Tripartite ATP-independent periplasmic transporters DctQ component" evidence="10">
    <location>
        <begin position="44"/>
        <end position="168"/>
    </location>
</feature>
<dbReference type="GO" id="GO:0015740">
    <property type="term" value="P:C4-dicarboxylate transport"/>
    <property type="evidence" value="ECO:0007669"/>
    <property type="project" value="TreeGrafter"/>
</dbReference>
<evidence type="ECO:0000256" key="2">
    <source>
        <dbReference type="ARBA" id="ARBA00022448"/>
    </source>
</evidence>
<keyword evidence="7 9" id="KW-0472">Membrane</keyword>
<gene>
    <name evidence="11" type="ORF">HYQ43_01675</name>
</gene>
<evidence type="ECO:0000256" key="9">
    <source>
        <dbReference type="RuleBase" id="RU369079"/>
    </source>
</evidence>
<proteinExistence type="inferred from homology"/>
<feature type="transmembrane region" description="Helical" evidence="9">
    <location>
        <begin position="61"/>
        <end position="85"/>
    </location>
</feature>
<evidence type="ECO:0000256" key="6">
    <source>
        <dbReference type="ARBA" id="ARBA00022989"/>
    </source>
</evidence>
<comment type="subcellular location">
    <subcellularLocation>
        <location evidence="1 9">Cell inner membrane</location>
        <topology evidence="1 9">Multi-pass membrane protein</topology>
    </subcellularLocation>
</comment>
<evidence type="ECO:0000259" key="10">
    <source>
        <dbReference type="Pfam" id="PF04290"/>
    </source>
</evidence>
<keyword evidence="5 9" id="KW-0812">Transmembrane</keyword>
<keyword evidence="6 9" id="KW-1133">Transmembrane helix</keyword>
<keyword evidence="3" id="KW-1003">Cell membrane</keyword>
<sequence length="198" mass="21765">MSNYENGSGQMPGLVRLGRIADRWLSGVEWATMILGCCALAAVMLILFFDGTLRYLLHRPLTFAMDLVTLYLLSTALLLTMSYTLRQGGHISVDMFAGMMSPRVRVLLFGASLLVAVPFIAIIGYELTVQSWDSWTRGEKLIGLHAFPLWLSRAIVAASFVVLGLRVVHLGLFNFLSGLTGDASLAYPIETHPEEEGI</sequence>
<evidence type="ECO:0000256" key="7">
    <source>
        <dbReference type="ARBA" id="ARBA00023136"/>
    </source>
</evidence>
<dbReference type="AlphaFoldDB" id="A0A7H9BPA6"/>
<evidence type="ECO:0000256" key="4">
    <source>
        <dbReference type="ARBA" id="ARBA00022519"/>
    </source>
</evidence>
<evidence type="ECO:0000256" key="1">
    <source>
        <dbReference type="ARBA" id="ARBA00004429"/>
    </source>
</evidence>
<protein>
    <recommendedName>
        <fullName evidence="9">TRAP transporter small permease protein</fullName>
    </recommendedName>
</protein>
<reference evidence="11 12" key="1">
    <citation type="submission" date="2020-07" db="EMBL/GenBank/DDBJ databases">
        <title>The complete genome of Paracoccus pantotrophus ACCC 10489.</title>
        <authorList>
            <person name="Si Y."/>
        </authorList>
    </citation>
    <scope>NUCLEOTIDE SEQUENCE [LARGE SCALE GENOMIC DNA]</scope>
    <source>
        <strain evidence="11 12">ACCC10489</strain>
    </source>
</reference>
<dbReference type="PANTHER" id="PTHR35011">
    <property type="entry name" value="2,3-DIKETO-L-GULONATE TRAP TRANSPORTER SMALL PERMEASE PROTEIN YIAM"/>
    <property type="match status" value="1"/>
</dbReference>
<feature type="transmembrane region" description="Helical" evidence="9">
    <location>
        <begin position="147"/>
        <end position="168"/>
    </location>
</feature>
<comment type="similarity">
    <text evidence="8 9">Belongs to the TRAP transporter small permease family.</text>
</comment>
<comment type="subunit">
    <text evidence="9">The complex comprises the extracytoplasmic solute receptor protein and the two transmembrane proteins.</text>
</comment>
<dbReference type="Pfam" id="PF04290">
    <property type="entry name" value="DctQ"/>
    <property type="match status" value="1"/>
</dbReference>
<dbReference type="GO" id="GO:0022857">
    <property type="term" value="F:transmembrane transporter activity"/>
    <property type="evidence" value="ECO:0007669"/>
    <property type="project" value="UniProtKB-UniRule"/>
</dbReference>
<keyword evidence="4 9" id="KW-0997">Cell inner membrane</keyword>